<evidence type="ECO:0000256" key="9">
    <source>
        <dbReference type="ARBA" id="ARBA00022726"/>
    </source>
</evidence>
<dbReference type="PANTHER" id="PTHR32315:SF3">
    <property type="entry name" value="ADENINE PHOSPHORIBOSYLTRANSFERASE"/>
    <property type="match status" value="1"/>
</dbReference>
<evidence type="ECO:0000256" key="8">
    <source>
        <dbReference type="ARBA" id="ARBA00022679"/>
    </source>
</evidence>
<dbReference type="CDD" id="cd06223">
    <property type="entry name" value="PRTases_typeI"/>
    <property type="match status" value="1"/>
</dbReference>
<keyword evidence="13" id="KW-1185">Reference proteome</keyword>
<dbReference type="NCBIfam" id="NF002636">
    <property type="entry name" value="PRK02304.1-5"/>
    <property type="match status" value="1"/>
</dbReference>
<dbReference type="EC" id="2.4.2.7" evidence="5"/>
<comment type="similarity">
    <text evidence="4">Belongs to the purine/pyrimidine phosphoribosyltransferase family.</text>
</comment>
<dbReference type="Proteomes" id="UP001157069">
    <property type="component" value="Unassembled WGS sequence"/>
</dbReference>
<comment type="caution">
    <text evidence="12">The sequence shown here is derived from an EMBL/GenBank/DDBJ whole genome shotgun (WGS) entry which is preliminary data.</text>
</comment>
<keyword evidence="8" id="KW-0808">Transferase</keyword>
<keyword evidence="7" id="KW-0328">Glycosyltransferase</keyword>
<dbReference type="PANTHER" id="PTHR32315">
    <property type="entry name" value="ADENINE PHOSPHORIBOSYLTRANSFERASE"/>
    <property type="match status" value="1"/>
</dbReference>
<comment type="catalytic activity">
    <reaction evidence="1">
        <text>AMP + diphosphate = 5-phospho-alpha-D-ribose 1-diphosphate + adenine</text>
        <dbReference type="Rhea" id="RHEA:16609"/>
        <dbReference type="ChEBI" id="CHEBI:16708"/>
        <dbReference type="ChEBI" id="CHEBI:33019"/>
        <dbReference type="ChEBI" id="CHEBI:58017"/>
        <dbReference type="ChEBI" id="CHEBI:456215"/>
        <dbReference type="EC" id="2.4.2.7"/>
    </reaction>
</comment>
<evidence type="ECO:0000313" key="12">
    <source>
        <dbReference type="EMBL" id="GMA92846.1"/>
    </source>
</evidence>
<dbReference type="EMBL" id="BSVA01000001">
    <property type="protein sequence ID" value="GMA92846.1"/>
    <property type="molecule type" value="Genomic_DNA"/>
</dbReference>
<evidence type="ECO:0000259" key="11">
    <source>
        <dbReference type="Pfam" id="PF00156"/>
    </source>
</evidence>
<dbReference type="InterPro" id="IPR050054">
    <property type="entry name" value="UPRTase/APRTase"/>
</dbReference>
<reference evidence="13" key="1">
    <citation type="journal article" date="2019" name="Int. J. Syst. Evol. Microbiol.">
        <title>The Global Catalogue of Microorganisms (GCM) 10K type strain sequencing project: providing services to taxonomists for standard genome sequencing and annotation.</title>
        <authorList>
            <consortium name="The Broad Institute Genomics Platform"/>
            <consortium name="The Broad Institute Genome Sequencing Center for Infectious Disease"/>
            <person name="Wu L."/>
            <person name="Ma J."/>
        </authorList>
    </citation>
    <scope>NUCLEOTIDE SEQUENCE [LARGE SCALE GENOMIC DNA]</scope>
    <source>
        <strain evidence="13">NBRC 108755</strain>
    </source>
</reference>
<keyword evidence="9" id="KW-0660">Purine salvage</keyword>
<protein>
    <recommendedName>
        <fullName evidence="5">adenine phosphoribosyltransferase</fullName>
        <ecNumber evidence="5">2.4.2.7</ecNumber>
    </recommendedName>
</protein>
<evidence type="ECO:0000256" key="2">
    <source>
        <dbReference type="ARBA" id="ARBA00004496"/>
    </source>
</evidence>
<dbReference type="InterPro" id="IPR029057">
    <property type="entry name" value="PRTase-like"/>
</dbReference>
<feature type="compositionally biased region" description="Low complexity" evidence="10">
    <location>
        <begin position="144"/>
        <end position="163"/>
    </location>
</feature>
<evidence type="ECO:0000256" key="4">
    <source>
        <dbReference type="ARBA" id="ARBA00008391"/>
    </source>
</evidence>
<evidence type="ECO:0000256" key="7">
    <source>
        <dbReference type="ARBA" id="ARBA00022676"/>
    </source>
</evidence>
<feature type="region of interest" description="Disordered" evidence="10">
    <location>
        <begin position="130"/>
        <end position="229"/>
    </location>
</feature>
<evidence type="ECO:0000256" key="6">
    <source>
        <dbReference type="ARBA" id="ARBA00022490"/>
    </source>
</evidence>
<accession>A0ABQ6JX09</accession>
<feature type="domain" description="Phosphoribosyltransferase" evidence="11">
    <location>
        <begin position="52"/>
        <end position="128"/>
    </location>
</feature>
<comment type="subcellular location">
    <subcellularLocation>
        <location evidence="2">Cytoplasm</location>
    </subcellularLocation>
</comment>
<dbReference type="SUPFAM" id="SSF53271">
    <property type="entry name" value="PRTase-like"/>
    <property type="match status" value="1"/>
</dbReference>
<dbReference type="Gene3D" id="3.40.50.2020">
    <property type="match status" value="1"/>
</dbReference>
<comment type="pathway">
    <text evidence="3">Purine metabolism; AMP biosynthesis via salvage pathway; AMP from adenine: step 1/1.</text>
</comment>
<gene>
    <name evidence="12" type="ORF">GCM10025869_33750</name>
</gene>
<proteinExistence type="inferred from homology"/>
<evidence type="ECO:0000256" key="5">
    <source>
        <dbReference type="ARBA" id="ARBA00011893"/>
    </source>
</evidence>
<name>A0ABQ6JX09_9MICO</name>
<evidence type="ECO:0000256" key="1">
    <source>
        <dbReference type="ARBA" id="ARBA00000868"/>
    </source>
</evidence>
<sequence length="229" mass="24304">MTDAAAHLHRLIRTIPDFPEPGIQFRDLTPVLADGEAFATVTDALVAPFAGRYDVVAGVEARGFALAAAAAARSRHGLLLIRKAGKLPGTTLGESYTLEYGQATLELHAEQLPAGTRVLLVDDVLATGAPSRHRNASSNGPDGSSSARPSCSNSRASAGATGSRRARCTRSPGSDEPRAQRWSQVGNNRRAAGGCDPIRPRFGQRMSVARDGLDSWKNDSMPSPRRMPH</sequence>
<dbReference type="InterPro" id="IPR000836">
    <property type="entry name" value="PRTase_dom"/>
</dbReference>
<evidence type="ECO:0000256" key="3">
    <source>
        <dbReference type="ARBA" id="ARBA00004659"/>
    </source>
</evidence>
<dbReference type="Pfam" id="PF00156">
    <property type="entry name" value="Pribosyltran"/>
    <property type="match status" value="1"/>
</dbReference>
<evidence type="ECO:0000256" key="10">
    <source>
        <dbReference type="SAM" id="MobiDB-lite"/>
    </source>
</evidence>
<evidence type="ECO:0000313" key="13">
    <source>
        <dbReference type="Proteomes" id="UP001157069"/>
    </source>
</evidence>
<organism evidence="12 13">
    <name type="scientific">Homoserinibacter gongjuensis</name>
    <dbReference type="NCBI Taxonomy" id="1162968"/>
    <lineage>
        <taxon>Bacteria</taxon>
        <taxon>Bacillati</taxon>
        <taxon>Actinomycetota</taxon>
        <taxon>Actinomycetes</taxon>
        <taxon>Micrococcales</taxon>
        <taxon>Microbacteriaceae</taxon>
        <taxon>Homoserinibacter</taxon>
    </lineage>
</organism>
<keyword evidence="6" id="KW-0963">Cytoplasm</keyword>